<proteinExistence type="predicted"/>
<dbReference type="EMBL" id="JAAMPU010000108">
    <property type="protein sequence ID" value="NMH29286.1"/>
    <property type="molecule type" value="Genomic_DNA"/>
</dbReference>
<organism evidence="3 4">
    <name type="scientific">Flavobacterium silvaticum</name>
    <dbReference type="NCBI Taxonomy" id="1852020"/>
    <lineage>
        <taxon>Bacteria</taxon>
        <taxon>Pseudomonadati</taxon>
        <taxon>Bacteroidota</taxon>
        <taxon>Flavobacteriia</taxon>
        <taxon>Flavobacteriales</taxon>
        <taxon>Flavobacteriaceae</taxon>
        <taxon>Flavobacterium</taxon>
    </lineage>
</organism>
<evidence type="ECO:0000313" key="4">
    <source>
        <dbReference type="Proteomes" id="UP000712080"/>
    </source>
</evidence>
<evidence type="ECO:0000259" key="2">
    <source>
        <dbReference type="Pfam" id="PF25583"/>
    </source>
</evidence>
<gene>
    <name evidence="3" type="ORF">G6047_14705</name>
</gene>
<feature type="domain" description="WYL" evidence="1">
    <location>
        <begin position="155"/>
        <end position="220"/>
    </location>
</feature>
<evidence type="ECO:0000313" key="3">
    <source>
        <dbReference type="EMBL" id="NMH29286.1"/>
    </source>
</evidence>
<evidence type="ECO:0000259" key="1">
    <source>
        <dbReference type="Pfam" id="PF13280"/>
    </source>
</evidence>
<dbReference type="InterPro" id="IPR026881">
    <property type="entry name" value="WYL_dom"/>
</dbReference>
<dbReference type="PANTHER" id="PTHR34580:SF9">
    <property type="entry name" value="SLL5097 PROTEIN"/>
    <property type="match status" value="1"/>
</dbReference>
<name>A0A972G2J2_9FLAO</name>
<dbReference type="PROSITE" id="PS52050">
    <property type="entry name" value="WYL"/>
    <property type="match status" value="1"/>
</dbReference>
<reference evidence="3" key="1">
    <citation type="submission" date="2020-02" db="EMBL/GenBank/DDBJ databases">
        <title>Flavobacterium sp. genome.</title>
        <authorList>
            <person name="Jung H.S."/>
            <person name="Baek J.H."/>
            <person name="Jeon C.O."/>
        </authorList>
    </citation>
    <scope>NUCLEOTIDE SEQUENCE</scope>
    <source>
        <strain evidence="3">SE-s28</strain>
    </source>
</reference>
<dbReference type="PANTHER" id="PTHR34580">
    <property type="match status" value="1"/>
</dbReference>
<keyword evidence="4" id="KW-1185">Reference proteome</keyword>
<dbReference type="Proteomes" id="UP000712080">
    <property type="component" value="Unassembled WGS sequence"/>
</dbReference>
<dbReference type="Pfam" id="PF25583">
    <property type="entry name" value="WCX"/>
    <property type="match status" value="1"/>
</dbReference>
<feature type="domain" description="WCX" evidence="2">
    <location>
        <begin position="255"/>
        <end position="332"/>
    </location>
</feature>
<dbReference type="Pfam" id="PF13280">
    <property type="entry name" value="WYL"/>
    <property type="match status" value="1"/>
</dbReference>
<dbReference type="RefSeq" id="WP_169528387.1">
    <property type="nucleotide sequence ID" value="NZ_JAAMPU010000108.1"/>
</dbReference>
<sequence length="343" mass="39876">MATNKVALIRYKTIDDCLKNRFRKWTLEDLMEKVSDALYEYEGITSGVSKRTIQGDLQMMRSDKLGYNAPIVIVDRKFYCYETADFSITNSPINASDMEKMKEIVSVLKHLNGFQYFDEMSEMIAKLENNIQKSGDKKKNYIQFESNAQLKGLGHINPIYQAILKRIPLLIEYKSFKALQSHTKIYYPYLLKEYRNRWFLLALPKKGSALVTMALDRIIEFQEIPKETFIEYQGVDFERYFGDLLGVTKTERDRACKVVLEFDSSHAPYILTKPIHQSQQILKQDVASTIIRLDVCLNFELEREILGFADFVKVLGPRHLAQRIKRRLEKAASAYSETARIKA</sequence>
<dbReference type="InterPro" id="IPR051534">
    <property type="entry name" value="CBASS_pafABC_assoc_protein"/>
</dbReference>
<dbReference type="InterPro" id="IPR057727">
    <property type="entry name" value="WCX_dom"/>
</dbReference>
<dbReference type="AlphaFoldDB" id="A0A972G2J2"/>
<comment type="caution">
    <text evidence="3">The sequence shown here is derived from an EMBL/GenBank/DDBJ whole genome shotgun (WGS) entry which is preliminary data.</text>
</comment>
<accession>A0A972G2J2</accession>
<protein>
    <submittedName>
        <fullName evidence="3">WYL domain-containing protein</fullName>
    </submittedName>
</protein>